<gene>
    <name evidence="2" type="ORF">BV133_2061</name>
</gene>
<name>A0A182D2L5_BLAVI</name>
<evidence type="ECO:0000313" key="2">
    <source>
        <dbReference type="EMBL" id="BAR99654.1"/>
    </source>
</evidence>
<sequence length="41" mass="4487">MTGKGKFGRAPRLARDRARRAETIGPALSGKDAMDNPALFW</sequence>
<dbReference type="EMBL" id="AP014854">
    <property type="protein sequence ID" value="BAR99654.1"/>
    <property type="molecule type" value="Genomic_DNA"/>
</dbReference>
<protein>
    <submittedName>
        <fullName evidence="2">Uncharacterized protein</fullName>
    </submittedName>
</protein>
<reference evidence="2" key="1">
    <citation type="journal article" date="2015" name="Genome Announc.">
        <title>Complete Genome Sequence of the Bacteriochlorophyll b-Producing Photosynthetic Bacterium Blastochloris viridis.</title>
        <authorList>
            <person name="Tsukatani Y."/>
            <person name="Hirose Y."/>
            <person name="Harada J."/>
            <person name="Misawa N."/>
            <person name="Mori K."/>
            <person name="Inoue K."/>
            <person name="Tamiaki H."/>
        </authorList>
    </citation>
    <scope>NUCLEOTIDE SEQUENCE [LARGE SCALE GENOMIC DNA]</scope>
    <source>
        <strain evidence="2">DSM 133</strain>
    </source>
</reference>
<evidence type="ECO:0000256" key="1">
    <source>
        <dbReference type="SAM" id="MobiDB-lite"/>
    </source>
</evidence>
<accession>A0A182D2L5</accession>
<feature type="region of interest" description="Disordered" evidence="1">
    <location>
        <begin position="1"/>
        <end position="41"/>
    </location>
</feature>
<dbReference type="AlphaFoldDB" id="A0A182D2L5"/>
<proteinExistence type="predicted"/>
<organism evidence="2">
    <name type="scientific">Blastochloris viridis</name>
    <name type="common">Rhodopseudomonas viridis</name>
    <dbReference type="NCBI Taxonomy" id="1079"/>
    <lineage>
        <taxon>Bacteria</taxon>
        <taxon>Pseudomonadati</taxon>
        <taxon>Pseudomonadota</taxon>
        <taxon>Alphaproteobacteria</taxon>
        <taxon>Hyphomicrobiales</taxon>
        <taxon>Blastochloridaceae</taxon>
        <taxon>Blastochloris</taxon>
    </lineage>
</organism>
<feature type="compositionally biased region" description="Basic and acidic residues" evidence="1">
    <location>
        <begin position="13"/>
        <end position="22"/>
    </location>
</feature>